<evidence type="ECO:0000313" key="2">
    <source>
        <dbReference type="Proteomes" id="UP000004550"/>
    </source>
</evidence>
<dbReference type="KEGG" id="sinb:SIDU_01735"/>
<organism evidence="1 2">
    <name type="scientific">Sphingobium indicum (strain DSM 16412 / CCM 7286 / MTCC 6364 / B90A)</name>
    <dbReference type="NCBI Taxonomy" id="861109"/>
    <lineage>
        <taxon>Bacteria</taxon>
        <taxon>Pseudomonadati</taxon>
        <taxon>Pseudomonadota</taxon>
        <taxon>Alphaproteobacteria</taxon>
        <taxon>Sphingomonadales</taxon>
        <taxon>Sphingomonadaceae</taxon>
        <taxon>Sphingobium</taxon>
    </lineage>
</organism>
<evidence type="ECO:0000313" key="1">
    <source>
        <dbReference type="EMBL" id="APL93343.1"/>
    </source>
</evidence>
<name>A0A1L5BKB8_SPHIB</name>
<dbReference type="Proteomes" id="UP000004550">
    <property type="component" value="Chromosome"/>
</dbReference>
<gene>
    <name evidence="1" type="ORF">SIDU_01735</name>
</gene>
<proteinExistence type="predicted"/>
<accession>A0A1L5BKB8</accession>
<dbReference type="EMBL" id="CP013070">
    <property type="protein sequence ID" value="APL93343.1"/>
    <property type="molecule type" value="Genomic_DNA"/>
</dbReference>
<sequence length="101" mass="11820">MRSFEKSLNFQFEHRRGLDRFLNPVMNWKWGFPVLRRRNLIANQNGEFSTSIAIARLMPCTRDDSDLAIDFYLLSWSRRARKMEASGGCGILMVATIENIY</sequence>
<reference evidence="1 2" key="1">
    <citation type="journal article" date="2012" name="J. Bacteriol.">
        <title>Genome sequence of Sphingobium indicum B90A, a hexachlorocyclohexane-degrading bacterium.</title>
        <authorList>
            <person name="Anand S."/>
            <person name="Sangwan N."/>
            <person name="Lata P."/>
            <person name="Kaur J."/>
            <person name="Dua A."/>
            <person name="Singh A.K."/>
            <person name="Verma M."/>
            <person name="Kaur J."/>
            <person name="Khurana J.P."/>
            <person name="Khurana P."/>
            <person name="Mathur S."/>
            <person name="Lal R."/>
        </authorList>
    </citation>
    <scope>NUCLEOTIDE SEQUENCE [LARGE SCALE GENOMIC DNA]</scope>
    <source>
        <strain evidence="2">DSM 16412 / CCM 7286 / MTCC 6364 / B90A</strain>
    </source>
</reference>
<protein>
    <submittedName>
        <fullName evidence="1">Uncharacterized protein</fullName>
    </submittedName>
</protein>
<dbReference type="AlphaFoldDB" id="A0A1L5BKB8"/>